<reference evidence="2 3" key="1">
    <citation type="submission" date="2020-07" db="EMBL/GenBank/DDBJ databases">
        <title>Comparative genomics of pyrophilous fungi reveals a link between fire events and developmental genes.</title>
        <authorList>
            <consortium name="DOE Joint Genome Institute"/>
            <person name="Steindorff A.S."/>
            <person name="Carver A."/>
            <person name="Calhoun S."/>
            <person name="Stillman K."/>
            <person name="Liu H."/>
            <person name="Lipzen A."/>
            <person name="Pangilinan J."/>
            <person name="Labutti K."/>
            <person name="Bruns T.D."/>
            <person name="Grigoriev I.V."/>
        </authorList>
    </citation>
    <scope>NUCLEOTIDE SEQUENCE [LARGE SCALE GENOMIC DNA]</scope>
    <source>
        <strain evidence="2 3">CBS 144469</strain>
    </source>
</reference>
<feature type="region of interest" description="Disordered" evidence="1">
    <location>
        <begin position="183"/>
        <end position="283"/>
    </location>
</feature>
<dbReference type="Proteomes" id="UP000521943">
    <property type="component" value="Unassembled WGS sequence"/>
</dbReference>
<accession>A0A8H6HBV2</accession>
<protein>
    <submittedName>
        <fullName evidence="2">Uncharacterized protein</fullName>
    </submittedName>
</protein>
<feature type="compositionally biased region" description="Basic and acidic residues" evidence="1">
    <location>
        <begin position="201"/>
        <end position="212"/>
    </location>
</feature>
<organism evidence="2 3">
    <name type="scientific">Ephemerocybe angulata</name>
    <dbReference type="NCBI Taxonomy" id="980116"/>
    <lineage>
        <taxon>Eukaryota</taxon>
        <taxon>Fungi</taxon>
        <taxon>Dikarya</taxon>
        <taxon>Basidiomycota</taxon>
        <taxon>Agaricomycotina</taxon>
        <taxon>Agaricomycetes</taxon>
        <taxon>Agaricomycetidae</taxon>
        <taxon>Agaricales</taxon>
        <taxon>Agaricineae</taxon>
        <taxon>Psathyrellaceae</taxon>
        <taxon>Ephemerocybe</taxon>
    </lineage>
</organism>
<feature type="compositionally biased region" description="Basic residues" evidence="1">
    <location>
        <begin position="190"/>
        <end position="200"/>
    </location>
</feature>
<feature type="compositionally biased region" description="Basic and acidic residues" evidence="1">
    <location>
        <begin position="141"/>
        <end position="152"/>
    </location>
</feature>
<evidence type="ECO:0000313" key="2">
    <source>
        <dbReference type="EMBL" id="KAF6744074.1"/>
    </source>
</evidence>
<gene>
    <name evidence="2" type="ORF">DFP72DRAFT_1095704</name>
</gene>
<evidence type="ECO:0000256" key="1">
    <source>
        <dbReference type="SAM" id="MobiDB-lite"/>
    </source>
</evidence>
<keyword evidence="3" id="KW-1185">Reference proteome</keyword>
<dbReference type="AlphaFoldDB" id="A0A8H6HBV2"/>
<feature type="region of interest" description="Disordered" evidence="1">
    <location>
        <begin position="141"/>
        <end position="168"/>
    </location>
</feature>
<feature type="compositionally biased region" description="Basic and acidic residues" evidence="1">
    <location>
        <begin position="228"/>
        <end position="243"/>
    </location>
</feature>
<name>A0A8H6HBV2_9AGAR</name>
<proteinExistence type="predicted"/>
<evidence type="ECO:0000313" key="3">
    <source>
        <dbReference type="Proteomes" id="UP000521943"/>
    </source>
</evidence>
<comment type="caution">
    <text evidence="2">The sequence shown here is derived from an EMBL/GenBank/DDBJ whole genome shotgun (WGS) entry which is preliminary data.</text>
</comment>
<sequence>MSWRVNKRNWRTSDLRHSDIKEAGFETTVITPNDNESQEAPTVAPERAGSVRVCSATRLGSVTWWGGLPFTVQGNDVRAVWWGEGKRGGESGANQRINSTPNEVYRTPAEDRAQVRRMKRKTGTTVRSDWWSVKTEVKTSLDARNREHESRSVRKRMSPQSVSTPQHIHPPLKFCARIIAKGTRKEHNSGGRKHAGGRQKAKLDIGQVREDMCQAAGGERGRYHYHPKREPSGPARERSETTAHRPPQIAWPAGHTLTSEGRVGIAYTTPPPAPAAKASGRRA</sequence>
<dbReference type="EMBL" id="JACGCI010000127">
    <property type="protein sequence ID" value="KAF6744074.1"/>
    <property type="molecule type" value="Genomic_DNA"/>
</dbReference>